<dbReference type="PROSITE" id="PS50893">
    <property type="entry name" value="ABC_TRANSPORTER_2"/>
    <property type="match status" value="1"/>
</dbReference>
<dbReference type="PANTHER" id="PTHR42711:SF10">
    <property type="entry name" value="ABC TRANSPORTER ATP-BINDING PROTEIN"/>
    <property type="match status" value="1"/>
</dbReference>
<dbReference type="EMBL" id="CP003803">
    <property type="protein sequence ID" value="AGF46589.1"/>
    <property type="molecule type" value="Genomic_DNA"/>
</dbReference>
<evidence type="ECO:0000313" key="7">
    <source>
        <dbReference type="Proteomes" id="UP000011547"/>
    </source>
</evidence>
<dbReference type="InterPro" id="IPR027417">
    <property type="entry name" value="P-loop_NTPase"/>
</dbReference>
<dbReference type="InterPro" id="IPR003593">
    <property type="entry name" value="AAA+_ATPase"/>
</dbReference>
<dbReference type="Proteomes" id="UP000011547">
    <property type="component" value="Chromosome"/>
</dbReference>
<dbReference type="InterPro" id="IPR050763">
    <property type="entry name" value="ABC_transporter_ATP-binding"/>
</dbReference>
<dbReference type="Pfam" id="PF00005">
    <property type="entry name" value="ABC_tran"/>
    <property type="match status" value="1"/>
</dbReference>
<sequence length="261" mass="29592">MCAIILEGISKRYSKNKKALGYFFNNKNNTIKTEDNQALNNINLHVKPGEFFGLIGPNGAGKTTLISILSGLTYPTTGNAKIYGFDIIKEYKKTRRLLGIVPQELIYDPFFTVRETLKLQSGYFGLRKNDDWIDEILFNLSLAEKSEHNMRSLSGGMKRRVLIAQALVHKPPIIILDEPTAGVDIELRHSMWNFISKLNKKGHTILLTTHYLEEAENLCERIAVLKSGRLVALDYTKDLLSKIGCQNLEEAFVKITNKKDF</sequence>
<gene>
    <name evidence="6" type="ORF">CDSE_0234</name>
</gene>
<dbReference type="KEGG" id="kde:CDSE_0234"/>
<dbReference type="SUPFAM" id="SSF52540">
    <property type="entry name" value="P-loop containing nucleoside triphosphate hydrolases"/>
    <property type="match status" value="1"/>
</dbReference>
<keyword evidence="7" id="KW-1185">Reference proteome</keyword>
<dbReference type="GO" id="GO:0005524">
    <property type="term" value="F:ATP binding"/>
    <property type="evidence" value="ECO:0007669"/>
    <property type="project" value="UniProtKB-KW"/>
</dbReference>
<dbReference type="InterPro" id="IPR017871">
    <property type="entry name" value="ABC_transporter-like_CS"/>
</dbReference>
<dbReference type="STRING" id="1208919.CDSE_0234"/>
<reference evidence="6 7" key="1">
    <citation type="journal article" date="2013" name="Genome Biol. Evol.">
        <title>Genome evolution and phylogenomic analysis of candidatus kinetoplastibacterium, the betaproteobacterial endosymbionts of strigomonas and angomonas.</title>
        <authorList>
            <person name="Alves J.M."/>
            <person name="Serrano M.G."/>
            <person name="Maia da Silva F."/>
            <person name="Voegtly L.J."/>
            <person name="Matveyev A.V."/>
            <person name="Teixeira M.M."/>
            <person name="Camargo E.P."/>
            <person name="Buck G.A."/>
        </authorList>
    </citation>
    <scope>NUCLEOTIDE SEQUENCE [LARGE SCALE GENOMIC DNA]</scope>
    <source>
        <strain evidence="6 7">TCC079E</strain>
    </source>
</reference>
<dbReference type="Gene3D" id="3.40.50.300">
    <property type="entry name" value="P-loop containing nucleotide triphosphate hydrolases"/>
    <property type="match status" value="1"/>
</dbReference>
<name>M1LTC7_9PROT</name>
<dbReference type="PATRIC" id="fig|1208919.3.peg.27"/>
<keyword evidence="1" id="KW-0813">Transport</keyword>
<dbReference type="HOGENOM" id="CLU_000604_1_2_4"/>
<dbReference type="SMART" id="SM00382">
    <property type="entry name" value="AAA"/>
    <property type="match status" value="1"/>
</dbReference>
<dbReference type="GO" id="GO:0016887">
    <property type="term" value="F:ATP hydrolysis activity"/>
    <property type="evidence" value="ECO:0007669"/>
    <property type="project" value="InterPro"/>
</dbReference>
<evidence type="ECO:0000313" key="6">
    <source>
        <dbReference type="EMBL" id="AGF46589.1"/>
    </source>
</evidence>
<evidence type="ECO:0000259" key="5">
    <source>
        <dbReference type="PROSITE" id="PS50893"/>
    </source>
</evidence>
<evidence type="ECO:0000256" key="1">
    <source>
        <dbReference type="ARBA" id="ARBA00022448"/>
    </source>
</evidence>
<protein>
    <submittedName>
        <fullName evidence="6">ABC-2 type transporter ATP-binding protein</fullName>
    </submittedName>
</protein>
<dbReference type="PROSITE" id="PS00211">
    <property type="entry name" value="ABC_TRANSPORTER_1"/>
    <property type="match status" value="1"/>
</dbReference>
<feature type="domain" description="ABC transporter" evidence="5">
    <location>
        <begin position="24"/>
        <end position="252"/>
    </location>
</feature>
<keyword evidence="4 6" id="KW-0067">ATP-binding</keyword>
<proteinExistence type="predicted"/>
<keyword evidence="2" id="KW-0472">Membrane</keyword>
<dbReference type="RefSeq" id="WP_015396000.1">
    <property type="nucleotide sequence ID" value="NC_020294.1"/>
</dbReference>
<dbReference type="AlphaFoldDB" id="M1LTC7"/>
<organism evidence="6 7">
    <name type="scientific">Candidatus Kinetoplastidibacterium desouzai TCC079E</name>
    <dbReference type="NCBI Taxonomy" id="1208919"/>
    <lineage>
        <taxon>Bacteria</taxon>
        <taxon>Pseudomonadati</taxon>
        <taxon>Pseudomonadota</taxon>
        <taxon>Betaproteobacteria</taxon>
        <taxon>Candidatus Kinetoplastidibacterium</taxon>
    </lineage>
</organism>
<evidence type="ECO:0000256" key="4">
    <source>
        <dbReference type="ARBA" id="ARBA00022840"/>
    </source>
</evidence>
<dbReference type="PANTHER" id="PTHR42711">
    <property type="entry name" value="ABC TRANSPORTER ATP-BINDING PROTEIN"/>
    <property type="match status" value="1"/>
</dbReference>
<dbReference type="InterPro" id="IPR003439">
    <property type="entry name" value="ABC_transporter-like_ATP-bd"/>
</dbReference>
<keyword evidence="2" id="KW-1003">Cell membrane</keyword>
<accession>M1LTC7</accession>
<dbReference type="OrthoDB" id="9804819at2"/>
<evidence type="ECO:0000256" key="3">
    <source>
        <dbReference type="ARBA" id="ARBA00022741"/>
    </source>
</evidence>
<dbReference type="eggNOG" id="COG1131">
    <property type="taxonomic scope" value="Bacteria"/>
</dbReference>
<evidence type="ECO:0000256" key="2">
    <source>
        <dbReference type="ARBA" id="ARBA00022475"/>
    </source>
</evidence>
<keyword evidence="3" id="KW-0547">Nucleotide-binding</keyword>